<reference evidence="1 2" key="1">
    <citation type="submission" date="2011-10" db="EMBL/GenBank/DDBJ databases">
        <authorList>
            <person name="Quillaguamn J."/>
            <person name="Guzmn D."/>
            <person name="Balderrama-Subieta A."/>
            <person name="Cardona-Ortuo C."/>
            <person name="Guevara-Martnez M."/>
            <person name="Callisaya-Quispe N."/>
        </authorList>
    </citation>
    <scope>NUCLEOTIDE SEQUENCE [LARGE SCALE GENOMIC DNA]</scope>
    <source>
        <strain evidence="1 2">LC1</strain>
    </source>
</reference>
<protein>
    <submittedName>
        <fullName evidence="1">Uncharacterized protein</fullName>
    </submittedName>
</protein>
<name>A0A7U9BZM3_9GAMM</name>
<accession>A0A7U9BZM3</accession>
<organism evidence="1 2">
    <name type="scientific">Vreelandella boliviensis LC1</name>
    <dbReference type="NCBI Taxonomy" id="1072583"/>
    <lineage>
        <taxon>Bacteria</taxon>
        <taxon>Pseudomonadati</taxon>
        <taxon>Pseudomonadota</taxon>
        <taxon>Gammaproteobacteria</taxon>
        <taxon>Oceanospirillales</taxon>
        <taxon>Halomonadaceae</taxon>
        <taxon>Vreelandella</taxon>
    </lineage>
</organism>
<dbReference type="Proteomes" id="UP000005756">
    <property type="component" value="Unassembled WGS sequence"/>
</dbReference>
<proteinExistence type="predicted"/>
<dbReference type="EMBL" id="JH393258">
    <property type="protein sequence ID" value="EHJ91986.1"/>
    <property type="molecule type" value="Genomic_DNA"/>
</dbReference>
<evidence type="ECO:0000313" key="2">
    <source>
        <dbReference type="Proteomes" id="UP000005756"/>
    </source>
</evidence>
<dbReference type="AlphaFoldDB" id="A0A7U9BZM3"/>
<evidence type="ECO:0000313" key="1">
    <source>
        <dbReference type="EMBL" id="EHJ91986.1"/>
    </source>
</evidence>
<gene>
    <name evidence="1" type="ORF">KUC_1931</name>
</gene>
<sequence>MLDQIMHCVFKGAWLELILVVDHHHGVLIVVISLEARHTDHSSSVSSILPKLSRQWGFSTASTPA</sequence>